<dbReference type="AlphaFoldDB" id="A0AA86TBM9"/>
<sequence length="107" mass="12787">MYTCYIEIYRTLNGNQTNETFNTLVISIKPLLKKQFLNIYSGARTQMSKLERIINKRKKFELKQNENEKLIIRIDKDSDVKFKNIVQMEDDVEYLKYLLESVKITAE</sequence>
<organism evidence="1">
    <name type="scientific">Hexamita inflata</name>
    <dbReference type="NCBI Taxonomy" id="28002"/>
    <lineage>
        <taxon>Eukaryota</taxon>
        <taxon>Metamonada</taxon>
        <taxon>Diplomonadida</taxon>
        <taxon>Hexamitidae</taxon>
        <taxon>Hexamitinae</taxon>
        <taxon>Hexamita</taxon>
    </lineage>
</organism>
<dbReference type="Proteomes" id="UP001642409">
    <property type="component" value="Unassembled WGS sequence"/>
</dbReference>
<protein>
    <submittedName>
        <fullName evidence="2">Hypothetical_protein</fullName>
    </submittedName>
</protein>
<accession>A0AA86TBM9</accession>
<keyword evidence="3" id="KW-1185">Reference proteome</keyword>
<name>A0AA86TBM9_9EUKA</name>
<evidence type="ECO:0000313" key="2">
    <source>
        <dbReference type="EMBL" id="CAL6101045.1"/>
    </source>
</evidence>
<evidence type="ECO:0000313" key="3">
    <source>
        <dbReference type="Proteomes" id="UP001642409"/>
    </source>
</evidence>
<comment type="caution">
    <text evidence="1">The sequence shown here is derived from an EMBL/GenBank/DDBJ whole genome shotgun (WGS) entry which is preliminary data.</text>
</comment>
<reference evidence="1" key="1">
    <citation type="submission" date="2023-06" db="EMBL/GenBank/DDBJ databases">
        <authorList>
            <person name="Kurt Z."/>
        </authorList>
    </citation>
    <scope>NUCLEOTIDE SEQUENCE</scope>
</reference>
<reference evidence="2 3" key="2">
    <citation type="submission" date="2024-07" db="EMBL/GenBank/DDBJ databases">
        <authorList>
            <person name="Akdeniz Z."/>
        </authorList>
    </citation>
    <scope>NUCLEOTIDE SEQUENCE [LARGE SCALE GENOMIC DNA]</scope>
</reference>
<evidence type="ECO:0000313" key="1">
    <source>
        <dbReference type="EMBL" id="CAI9914334.1"/>
    </source>
</evidence>
<gene>
    <name evidence="1" type="ORF">HINF_LOCUS1979</name>
    <name evidence="2" type="ORF">HINF_LOCUS70859</name>
</gene>
<proteinExistence type="predicted"/>
<dbReference type="EMBL" id="CATOUU010000048">
    <property type="protein sequence ID" value="CAI9914334.1"/>
    <property type="molecule type" value="Genomic_DNA"/>
</dbReference>
<dbReference type="EMBL" id="CAXDID020000537">
    <property type="protein sequence ID" value="CAL6101045.1"/>
    <property type="molecule type" value="Genomic_DNA"/>
</dbReference>